<proteinExistence type="predicted"/>
<dbReference type="EMBL" id="JAAKFY010000027">
    <property type="protein sequence ID" value="KAF3832064.1"/>
    <property type="molecule type" value="Genomic_DNA"/>
</dbReference>
<feature type="region of interest" description="Disordered" evidence="1">
    <location>
        <begin position="22"/>
        <end position="42"/>
    </location>
</feature>
<comment type="caution">
    <text evidence="2">The sequence shown here is derived from an EMBL/GenBank/DDBJ whole genome shotgun (WGS) entry which is preliminary data.</text>
</comment>
<protein>
    <submittedName>
        <fullName evidence="2">Uncharacterized protein</fullName>
    </submittedName>
</protein>
<dbReference type="AlphaFoldDB" id="A0A7J5X525"/>
<sequence>MEKPSASCRLSAAAGRTILGRAAEGGLGEQKGDGPVSEPGLQSHLYHLSRGNTALKMFRTDQRSPTSSDAAPSSSTRRRAVMAAVIVITVFRMNGEICRKRGIM</sequence>
<feature type="region of interest" description="Disordered" evidence="1">
    <location>
        <begin position="57"/>
        <end position="78"/>
    </location>
</feature>
<keyword evidence="3" id="KW-1185">Reference proteome</keyword>
<gene>
    <name evidence="2" type="ORF">F7725_025729</name>
</gene>
<name>A0A7J5X525_DISMA</name>
<evidence type="ECO:0000256" key="1">
    <source>
        <dbReference type="SAM" id="MobiDB-lite"/>
    </source>
</evidence>
<evidence type="ECO:0000313" key="3">
    <source>
        <dbReference type="Proteomes" id="UP000518266"/>
    </source>
</evidence>
<feature type="compositionally biased region" description="Low complexity" evidence="1">
    <location>
        <begin position="63"/>
        <end position="75"/>
    </location>
</feature>
<evidence type="ECO:0000313" key="2">
    <source>
        <dbReference type="EMBL" id="KAF3832064.1"/>
    </source>
</evidence>
<organism evidence="2 3">
    <name type="scientific">Dissostichus mawsoni</name>
    <name type="common">Antarctic cod</name>
    <dbReference type="NCBI Taxonomy" id="36200"/>
    <lineage>
        <taxon>Eukaryota</taxon>
        <taxon>Metazoa</taxon>
        <taxon>Chordata</taxon>
        <taxon>Craniata</taxon>
        <taxon>Vertebrata</taxon>
        <taxon>Euteleostomi</taxon>
        <taxon>Actinopterygii</taxon>
        <taxon>Neopterygii</taxon>
        <taxon>Teleostei</taxon>
        <taxon>Neoteleostei</taxon>
        <taxon>Acanthomorphata</taxon>
        <taxon>Eupercaria</taxon>
        <taxon>Perciformes</taxon>
        <taxon>Notothenioidei</taxon>
        <taxon>Nototheniidae</taxon>
        <taxon>Dissostichus</taxon>
    </lineage>
</organism>
<dbReference type="Proteomes" id="UP000518266">
    <property type="component" value="Unassembled WGS sequence"/>
</dbReference>
<accession>A0A7J5X525</accession>
<reference evidence="2 3" key="1">
    <citation type="submission" date="2020-03" db="EMBL/GenBank/DDBJ databases">
        <title>Dissostichus mawsoni Genome sequencing and assembly.</title>
        <authorList>
            <person name="Park H."/>
        </authorList>
    </citation>
    <scope>NUCLEOTIDE SEQUENCE [LARGE SCALE GENOMIC DNA]</scope>
    <source>
        <strain evidence="2">DM0001</strain>
        <tissue evidence="2">Muscle</tissue>
    </source>
</reference>